<gene>
    <name evidence="2" type="ORF">CPUR_04309</name>
</gene>
<dbReference type="VEuPathDB" id="FungiDB:CPUR_04309"/>
<dbReference type="Proteomes" id="UP000016801">
    <property type="component" value="Unassembled WGS sequence"/>
</dbReference>
<reference evidence="2 3" key="1">
    <citation type="journal article" date="2013" name="PLoS Genet.">
        <title>Plant-symbiotic fungi as chemical engineers: Multi-genome analysis of the Clavicipitaceae reveals dynamics of alkaloid loci.</title>
        <authorList>
            <person name="Schardl C.L."/>
            <person name="Young C.A."/>
            <person name="Hesse U."/>
            <person name="Amyotte S.G."/>
            <person name="Andreeva K."/>
            <person name="Calie P.J."/>
            <person name="Fleetwood D.J."/>
            <person name="Haws D.C."/>
            <person name="Moore N."/>
            <person name="Oeser B."/>
            <person name="Panaccione D.G."/>
            <person name="Schweri K.K."/>
            <person name="Voisey C.R."/>
            <person name="Farman M.L."/>
            <person name="Jaromczyk J.W."/>
            <person name="Roe B.A."/>
            <person name="O'Sullivan D.M."/>
            <person name="Scott B."/>
            <person name="Tudzynski P."/>
            <person name="An Z."/>
            <person name="Arnaoudova E.G."/>
            <person name="Bullock C.T."/>
            <person name="Charlton N.D."/>
            <person name="Chen L."/>
            <person name="Cox M."/>
            <person name="Dinkins R.D."/>
            <person name="Florea S."/>
            <person name="Glenn A.E."/>
            <person name="Gordon A."/>
            <person name="Gueldener U."/>
            <person name="Harris D.R."/>
            <person name="Hollin W."/>
            <person name="Jaromczyk J."/>
            <person name="Johnson R.D."/>
            <person name="Khan A.K."/>
            <person name="Leistner E."/>
            <person name="Leuchtmann A."/>
            <person name="Li C."/>
            <person name="Liu J."/>
            <person name="Liu J."/>
            <person name="Liu M."/>
            <person name="Mace W."/>
            <person name="Machado C."/>
            <person name="Nagabhyru P."/>
            <person name="Pan J."/>
            <person name="Schmid J."/>
            <person name="Sugawara K."/>
            <person name="Steiner U."/>
            <person name="Takach J.E."/>
            <person name="Tanaka E."/>
            <person name="Webb J.S."/>
            <person name="Wilson E.V."/>
            <person name="Wiseman J.L."/>
            <person name="Yoshida R."/>
            <person name="Zeng Z."/>
        </authorList>
    </citation>
    <scope>NUCLEOTIDE SEQUENCE [LARGE SCALE GENOMIC DNA]</scope>
    <source>
        <strain evidence="2 3">20.1</strain>
    </source>
</reference>
<accession>M1W125</accession>
<dbReference type="HOGENOM" id="CLU_1001173_0_0_1"/>
<evidence type="ECO:0000313" key="3">
    <source>
        <dbReference type="Proteomes" id="UP000016801"/>
    </source>
</evidence>
<dbReference type="OrthoDB" id="2156052at2759"/>
<evidence type="ECO:0000256" key="1">
    <source>
        <dbReference type="SAM" id="Coils"/>
    </source>
</evidence>
<name>M1W125_CLAP2</name>
<dbReference type="AlphaFoldDB" id="M1W125"/>
<feature type="coiled-coil region" evidence="1">
    <location>
        <begin position="13"/>
        <end position="60"/>
    </location>
</feature>
<dbReference type="STRING" id="1111077.M1W125"/>
<dbReference type="EMBL" id="CAGA01000022">
    <property type="protein sequence ID" value="CCE30461.1"/>
    <property type="molecule type" value="Genomic_DNA"/>
</dbReference>
<proteinExistence type="predicted"/>
<sequence>MSGDDNVRREAELWALHARAQAAEERALEAERQHDAVVDYAREELRLRQAEQRERRLTLAGLLQAYHTIDKLKNILPSAPTLNDLASVKGDQALKERQQAFVIDPVDILLGKVFNQWCEYKAPGVEEKLVLPVLYESPRWLPPHQMQIGLDGVNAIKLSHIMNPSHPAGDHITSEARRLAAAVITQLFDMMTKQEVRFGYVDTGRFKIFIRVGDDPACVEYHLALPSDDVEGEGQGDAEPAPRLHLTSVGQVFAFALLAVKSPAPLQDWIDKSRAPGI</sequence>
<keyword evidence="3" id="KW-1185">Reference proteome</keyword>
<organism evidence="2 3">
    <name type="scientific">Claviceps purpurea (strain 20.1)</name>
    <name type="common">Ergot fungus</name>
    <name type="synonym">Sphacelia segetum</name>
    <dbReference type="NCBI Taxonomy" id="1111077"/>
    <lineage>
        <taxon>Eukaryota</taxon>
        <taxon>Fungi</taxon>
        <taxon>Dikarya</taxon>
        <taxon>Ascomycota</taxon>
        <taxon>Pezizomycotina</taxon>
        <taxon>Sordariomycetes</taxon>
        <taxon>Hypocreomycetidae</taxon>
        <taxon>Hypocreales</taxon>
        <taxon>Clavicipitaceae</taxon>
        <taxon>Claviceps</taxon>
    </lineage>
</organism>
<keyword evidence="1" id="KW-0175">Coiled coil</keyword>
<evidence type="ECO:0000313" key="2">
    <source>
        <dbReference type="EMBL" id="CCE30461.1"/>
    </source>
</evidence>
<protein>
    <submittedName>
        <fullName evidence="2">Uncharacterized protein</fullName>
    </submittedName>
</protein>
<comment type="caution">
    <text evidence="2">The sequence shown here is derived from an EMBL/GenBank/DDBJ whole genome shotgun (WGS) entry which is preliminary data.</text>
</comment>